<organism evidence="2 3">
    <name type="scientific">Zunongwangia endophytica</name>
    <dbReference type="NCBI Taxonomy" id="1808945"/>
    <lineage>
        <taxon>Bacteria</taxon>
        <taxon>Pseudomonadati</taxon>
        <taxon>Bacteroidota</taxon>
        <taxon>Flavobacteriia</taxon>
        <taxon>Flavobacteriales</taxon>
        <taxon>Flavobacteriaceae</taxon>
        <taxon>Zunongwangia</taxon>
    </lineage>
</organism>
<proteinExistence type="predicted"/>
<evidence type="ECO:0000313" key="2">
    <source>
        <dbReference type="EMBL" id="MFC4026819.1"/>
    </source>
</evidence>
<keyword evidence="3" id="KW-1185">Reference proteome</keyword>
<feature type="coiled-coil region" evidence="1">
    <location>
        <begin position="154"/>
        <end position="181"/>
    </location>
</feature>
<dbReference type="EMBL" id="JBHSAS010000006">
    <property type="protein sequence ID" value="MFC4026819.1"/>
    <property type="molecule type" value="Genomic_DNA"/>
</dbReference>
<gene>
    <name evidence="2" type="ORF">ACFOS1_05340</name>
</gene>
<name>A0ABV8H939_9FLAO</name>
<dbReference type="RefSeq" id="WP_290235605.1">
    <property type="nucleotide sequence ID" value="NZ_JAUFPZ010000002.1"/>
</dbReference>
<dbReference type="Proteomes" id="UP001595793">
    <property type="component" value="Unassembled WGS sequence"/>
</dbReference>
<dbReference type="PROSITE" id="PS51257">
    <property type="entry name" value="PROKAR_LIPOPROTEIN"/>
    <property type="match status" value="1"/>
</dbReference>
<comment type="caution">
    <text evidence="2">The sequence shown here is derived from an EMBL/GenBank/DDBJ whole genome shotgun (WGS) entry which is preliminary data.</text>
</comment>
<keyword evidence="1" id="KW-0175">Coiled coil</keyword>
<protein>
    <recommendedName>
        <fullName evidence="4">Lipoprotein</fullName>
    </recommendedName>
</protein>
<sequence>MKRLIFGIVLIFLASCDQNSEKQKPEENVRESDAFTEEFTIPFQKVTLDAKAKEETIKWVAYIATINEIENLQNTSVNKLIDKSTAIAQLMEELQLSIPKSLESKPVLARLRVLSTKANVLAQKSHLQKLHPEEIKEVGLEIPTEFYNLNIQLNELFIESIEDFEAELDRLVEENRKRQEQKRDSLKALQN</sequence>
<evidence type="ECO:0000256" key="1">
    <source>
        <dbReference type="SAM" id="Coils"/>
    </source>
</evidence>
<reference evidence="3" key="1">
    <citation type="journal article" date="2019" name="Int. J. Syst. Evol. Microbiol.">
        <title>The Global Catalogue of Microorganisms (GCM) 10K type strain sequencing project: providing services to taxonomists for standard genome sequencing and annotation.</title>
        <authorList>
            <consortium name="The Broad Institute Genomics Platform"/>
            <consortium name="The Broad Institute Genome Sequencing Center for Infectious Disease"/>
            <person name="Wu L."/>
            <person name="Ma J."/>
        </authorList>
    </citation>
    <scope>NUCLEOTIDE SEQUENCE [LARGE SCALE GENOMIC DNA]</scope>
    <source>
        <strain evidence="3">CECT 9128</strain>
    </source>
</reference>
<accession>A0ABV8H939</accession>
<evidence type="ECO:0000313" key="3">
    <source>
        <dbReference type="Proteomes" id="UP001595793"/>
    </source>
</evidence>
<evidence type="ECO:0008006" key="4">
    <source>
        <dbReference type="Google" id="ProtNLM"/>
    </source>
</evidence>